<evidence type="ECO:0000313" key="6">
    <source>
        <dbReference type="EMBL" id="OBA20576.1"/>
    </source>
</evidence>
<dbReference type="Proteomes" id="UP000092555">
    <property type="component" value="Unassembled WGS sequence"/>
</dbReference>
<feature type="region of interest" description="Disordered" evidence="4">
    <location>
        <begin position="72"/>
        <end position="95"/>
    </location>
</feature>
<comment type="subcellular location">
    <subcellularLocation>
        <location evidence="1">Cell envelope</location>
    </subcellularLocation>
</comment>
<dbReference type="PANTHER" id="PTHR16631:SF14">
    <property type="entry name" value="FAMILY 17 GLUCOSIDASE SCW10-RELATED"/>
    <property type="match status" value="1"/>
</dbReference>
<dbReference type="EMBL" id="LXTC01000004">
    <property type="protein sequence ID" value="OBA20576.1"/>
    <property type="molecule type" value="Genomic_DNA"/>
</dbReference>
<comment type="caution">
    <text evidence="6">The sequence shown here is derived from an EMBL/GenBank/DDBJ whole genome shotgun (WGS) entry which is preliminary data.</text>
</comment>
<dbReference type="PANTHER" id="PTHR16631">
    <property type="entry name" value="GLUCAN 1,3-BETA-GLUCOSIDASE"/>
    <property type="match status" value="1"/>
</dbReference>
<dbReference type="AlphaFoldDB" id="A0A1A0H980"/>
<name>A0A1A0H980_9ASCO</name>
<dbReference type="SUPFAM" id="SSF51445">
    <property type="entry name" value="(Trans)glycosidases"/>
    <property type="match status" value="1"/>
</dbReference>
<evidence type="ECO:0000256" key="3">
    <source>
        <dbReference type="ARBA" id="ARBA00022801"/>
    </source>
</evidence>
<dbReference type="RefSeq" id="XP_018711098.1">
    <property type="nucleotide sequence ID" value="XM_018858966.1"/>
</dbReference>
<feature type="signal peptide" evidence="5">
    <location>
        <begin position="1"/>
        <end position="17"/>
    </location>
</feature>
<evidence type="ECO:0000313" key="7">
    <source>
        <dbReference type="Proteomes" id="UP000092555"/>
    </source>
</evidence>
<gene>
    <name evidence="6" type="ORF">METBIDRAFT_78918</name>
</gene>
<dbReference type="InterPro" id="IPR050732">
    <property type="entry name" value="Beta-glucan_modifiers"/>
</dbReference>
<dbReference type="GO" id="GO:0009277">
    <property type="term" value="C:fungal-type cell wall"/>
    <property type="evidence" value="ECO:0007669"/>
    <property type="project" value="TreeGrafter"/>
</dbReference>
<dbReference type="STRING" id="869754.A0A1A0H980"/>
<feature type="chain" id="PRO_5008291694" evidence="5">
    <location>
        <begin position="18"/>
        <end position="348"/>
    </location>
</feature>
<dbReference type="OrthoDB" id="941679at2759"/>
<protein>
    <submittedName>
        <fullName evidence="6">Putative family 17 glucosidase SCW4</fullName>
    </submittedName>
</protein>
<keyword evidence="7" id="KW-1185">Reference proteome</keyword>
<sequence>MLFNTLVKVALVATAFAQPVQHQHHQHEKKDVVTHTVIVTVNGDAADSAETLIPEVPDVVTSLIASSVTPSAASATPASSTSSTSVSSSSSSFSADVKGITYSPYTDAGGCKTKEQIAAEFEALTGYEIIRLYGVDCSQVEYVLAAMSSSQKLFAGIYDMTSISDDVATLAAAVEAANGWDQVYTVSIGNELVNSGEATASQVKEYVAEGRTALTNAGYTGPVVSVDTFIAIYNNIDLCDISDYVAANAHAYFDGGYAAADAGTWVYNQYTGLQKFCSGKEVFIVESGWPTAGDTNGDAIAGTSEQAAALSDIADKVGDHVLYFNAYNDGWKDPGYLSCEQYWGIFSS</sequence>
<dbReference type="Gene3D" id="3.20.20.80">
    <property type="entry name" value="Glycosidases"/>
    <property type="match status" value="1"/>
</dbReference>
<dbReference type="GO" id="GO:0009986">
    <property type="term" value="C:cell surface"/>
    <property type="evidence" value="ECO:0007669"/>
    <property type="project" value="TreeGrafter"/>
</dbReference>
<keyword evidence="3" id="KW-0378">Hydrolase</keyword>
<evidence type="ECO:0000256" key="5">
    <source>
        <dbReference type="SAM" id="SignalP"/>
    </source>
</evidence>
<evidence type="ECO:0000256" key="4">
    <source>
        <dbReference type="SAM" id="MobiDB-lite"/>
    </source>
</evidence>
<organism evidence="6 7">
    <name type="scientific">Metschnikowia bicuspidata var. bicuspidata NRRL YB-4993</name>
    <dbReference type="NCBI Taxonomy" id="869754"/>
    <lineage>
        <taxon>Eukaryota</taxon>
        <taxon>Fungi</taxon>
        <taxon>Dikarya</taxon>
        <taxon>Ascomycota</taxon>
        <taxon>Saccharomycotina</taxon>
        <taxon>Pichiomycetes</taxon>
        <taxon>Metschnikowiaceae</taxon>
        <taxon>Metschnikowia</taxon>
    </lineage>
</organism>
<dbReference type="GeneID" id="30031942"/>
<evidence type="ECO:0000256" key="2">
    <source>
        <dbReference type="ARBA" id="ARBA00008773"/>
    </source>
</evidence>
<proteinExistence type="inferred from homology"/>
<evidence type="ECO:0000256" key="1">
    <source>
        <dbReference type="ARBA" id="ARBA00004196"/>
    </source>
</evidence>
<keyword evidence="5" id="KW-0732">Signal</keyword>
<comment type="similarity">
    <text evidence="2">Belongs to the glycosyl hydrolase 17 family.</text>
</comment>
<accession>A0A1A0H980</accession>
<dbReference type="GO" id="GO:0042973">
    <property type="term" value="F:glucan endo-1,3-beta-D-glucosidase activity"/>
    <property type="evidence" value="ECO:0007669"/>
    <property type="project" value="TreeGrafter"/>
</dbReference>
<dbReference type="GO" id="GO:0005576">
    <property type="term" value="C:extracellular region"/>
    <property type="evidence" value="ECO:0007669"/>
    <property type="project" value="TreeGrafter"/>
</dbReference>
<reference evidence="6 7" key="1">
    <citation type="submission" date="2016-05" db="EMBL/GenBank/DDBJ databases">
        <title>Comparative genomics of biotechnologically important yeasts.</title>
        <authorList>
            <consortium name="DOE Joint Genome Institute"/>
            <person name="Riley R."/>
            <person name="Haridas S."/>
            <person name="Wolfe K.H."/>
            <person name="Lopes M.R."/>
            <person name="Hittinger C.T."/>
            <person name="Goker M."/>
            <person name="Salamov A."/>
            <person name="Wisecaver J."/>
            <person name="Long T.M."/>
            <person name="Aerts A.L."/>
            <person name="Barry K."/>
            <person name="Choi C."/>
            <person name="Clum A."/>
            <person name="Coughlan A.Y."/>
            <person name="Deshpande S."/>
            <person name="Douglass A.P."/>
            <person name="Hanson S.J."/>
            <person name="Klenk H.-P."/>
            <person name="LaButti K."/>
            <person name="Lapidus A."/>
            <person name="Lindquist E."/>
            <person name="Lipzen A."/>
            <person name="Meier-kolthoff J.P."/>
            <person name="Ohm R.A."/>
            <person name="Otillar R.P."/>
            <person name="Pangilinan J."/>
            <person name="Peng Y."/>
            <person name="Rokas A."/>
            <person name="Rosa C.A."/>
            <person name="Scheuner C."/>
            <person name="Sibirny A.A."/>
            <person name="Slot J.C."/>
            <person name="Stielow J.B."/>
            <person name="Sun H."/>
            <person name="Kurtzman C.P."/>
            <person name="Blackwell M."/>
            <person name="Grigoriev I.V."/>
            <person name="Jeffries T.W."/>
        </authorList>
    </citation>
    <scope>NUCLEOTIDE SEQUENCE [LARGE SCALE GENOMIC DNA]</scope>
    <source>
        <strain evidence="6 7">NRRL YB-4993</strain>
    </source>
</reference>
<dbReference type="GO" id="GO:0071555">
    <property type="term" value="P:cell wall organization"/>
    <property type="evidence" value="ECO:0007669"/>
    <property type="project" value="TreeGrafter"/>
</dbReference>
<dbReference type="InterPro" id="IPR017853">
    <property type="entry name" value="GH"/>
</dbReference>